<reference evidence="8 9" key="1">
    <citation type="submission" date="2016-10" db="EMBL/GenBank/DDBJ databases">
        <authorList>
            <person name="de Groot N.N."/>
        </authorList>
    </citation>
    <scope>NUCLEOTIDE SEQUENCE [LARGE SCALE GENOMIC DNA]</scope>
    <source>
        <strain evidence="8 9">CGMCC 1.9109</strain>
    </source>
</reference>
<dbReference type="EMBL" id="FNAK01000003">
    <property type="protein sequence ID" value="SDD92053.1"/>
    <property type="molecule type" value="Genomic_DNA"/>
</dbReference>
<dbReference type="AlphaFoldDB" id="A0A1G6YPU7"/>
<dbReference type="Gene3D" id="1.20.1730.10">
    <property type="entry name" value="Sodium/glucose cotransporter"/>
    <property type="match status" value="1"/>
</dbReference>
<evidence type="ECO:0000256" key="1">
    <source>
        <dbReference type="ARBA" id="ARBA00004141"/>
    </source>
</evidence>
<dbReference type="OrthoDB" id="9814523at2"/>
<dbReference type="STRING" id="637679.GCA_001550055_01371"/>
<comment type="subcellular location">
    <subcellularLocation>
        <location evidence="1">Membrane</location>
        <topology evidence="1">Multi-pass membrane protein</topology>
    </subcellularLocation>
</comment>
<dbReference type="PANTHER" id="PTHR11819">
    <property type="entry name" value="SOLUTE CARRIER FAMILY 5"/>
    <property type="match status" value="1"/>
</dbReference>
<dbReference type="GO" id="GO:0005412">
    <property type="term" value="F:D-glucose:sodium symporter activity"/>
    <property type="evidence" value="ECO:0007669"/>
    <property type="project" value="TreeGrafter"/>
</dbReference>
<keyword evidence="3 7" id="KW-0812">Transmembrane</keyword>
<dbReference type="Proteomes" id="UP000183685">
    <property type="component" value="Unassembled WGS sequence"/>
</dbReference>
<feature type="transmembrane region" description="Helical" evidence="7">
    <location>
        <begin position="454"/>
        <end position="475"/>
    </location>
</feature>
<feature type="transmembrane region" description="Helical" evidence="7">
    <location>
        <begin position="510"/>
        <end position="528"/>
    </location>
</feature>
<evidence type="ECO:0000313" key="9">
    <source>
        <dbReference type="Proteomes" id="UP000183685"/>
    </source>
</evidence>
<sequence>MPDFGVSMHPVDLAILAAYFVFVLTLGVMLGRKHEDAGDYFLAGRKMVWPFIGLSLFASNISSTTLIGLAGDAYATGISVFNYEWMAAVVLVFFAIFLLPFVLKSGVFTMPEFLERRFDARARLYFSGLTIFLNIVVDTAGSLFAGALVVKMVFPALPVWQIIAILALVAGIYTMMGGLAAVMYTDAIQAGLLLIGAVVISIVAFDKIGSWEAVTAAVSADKLSLIRPLDDTSLPWLGLATGVPLIGFYFWCTNQFMVQRVLSAKSVQHGQLGSLFAGALKLPVLFIMVLPGTFAILLYPDLERADLVYPTLMFDLLPTGLLGLVIAGFIAALMSQIDSTLNSASTLVTMDFIRRARPEATGQELMKTGRWLTFIFMILSVLWAPQIENFGSLFKYLQKILSYSIPPVVVLFLVGTFWRRANATGAFWTILVGTIAGVGLFIANEVVGATSLHFLYAAPILCALCTVILIVASLMSPAPGTDKLDGLTWTTDVYRAETVALKGTPWYANYRVLSVILLTVTALLVISFA</sequence>
<feature type="transmembrane region" description="Helical" evidence="7">
    <location>
        <begin position="51"/>
        <end position="71"/>
    </location>
</feature>
<evidence type="ECO:0000256" key="3">
    <source>
        <dbReference type="ARBA" id="ARBA00022692"/>
    </source>
</evidence>
<feature type="transmembrane region" description="Helical" evidence="7">
    <location>
        <begin position="400"/>
        <end position="418"/>
    </location>
</feature>
<dbReference type="PANTHER" id="PTHR11819:SF195">
    <property type="entry name" value="SODIUM_GLUCOSE COTRANSPORTER 4"/>
    <property type="match status" value="1"/>
</dbReference>
<organism evidence="8 9">
    <name type="scientific">Kordiimonas lacus</name>
    <dbReference type="NCBI Taxonomy" id="637679"/>
    <lineage>
        <taxon>Bacteria</taxon>
        <taxon>Pseudomonadati</taxon>
        <taxon>Pseudomonadota</taxon>
        <taxon>Alphaproteobacteria</taxon>
        <taxon>Kordiimonadales</taxon>
        <taxon>Kordiimonadaceae</taxon>
        <taxon>Kordiimonas</taxon>
    </lineage>
</organism>
<name>A0A1G6YPU7_9PROT</name>
<feature type="transmembrane region" description="Helical" evidence="7">
    <location>
        <begin position="191"/>
        <end position="214"/>
    </location>
</feature>
<keyword evidence="5 7" id="KW-0472">Membrane</keyword>
<feature type="transmembrane region" description="Helical" evidence="7">
    <location>
        <begin position="13"/>
        <end position="30"/>
    </location>
</feature>
<evidence type="ECO:0000313" key="8">
    <source>
        <dbReference type="EMBL" id="SDD92053.1"/>
    </source>
</evidence>
<keyword evidence="9" id="KW-1185">Reference proteome</keyword>
<dbReference type="Pfam" id="PF00474">
    <property type="entry name" value="SSF"/>
    <property type="match status" value="1"/>
</dbReference>
<dbReference type="PROSITE" id="PS50283">
    <property type="entry name" value="NA_SOLUT_SYMP_3"/>
    <property type="match status" value="1"/>
</dbReference>
<feature type="transmembrane region" description="Helical" evidence="7">
    <location>
        <begin position="234"/>
        <end position="252"/>
    </location>
</feature>
<evidence type="ECO:0000256" key="2">
    <source>
        <dbReference type="ARBA" id="ARBA00006434"/>
    </source>
</evidence>
<dbReference type="CDD" id="cd10329">
    <property type="entry name" value="SLC5sbd_SGLT1-like"/>
    <property type="match status" value="1"/>
</dbReference>
<comment type="similarity">
    <text evidence="2 6">Belongs to the sodium:solute symporter (SSF) (TC 2.A.21) family.</text>
</comment>
<proteinExistence type="inferred from homology"/>
<accession>A0A1G6YPU7</accession>
<dbReference type="GO" id="GO:0005886">
    <property type="term" value="C:plasma membrane"/>
    <property type="evidence" value="ECO:0007669"/>
    <property type="project" value="TreeGrafter"/>
</dbReference>
<feature type="transmembrane region" description="Helical" evidence="7">
    <location>
        <begin position="162"/>
        <end position="184"/>
    </location>
</feature>
<dbReference type="RefSeq" id="WP_068302802.1">
    <property type="nucleotide sequence ID" value="NZ_FNAK01000003.1"/>
</dbReference>
<evidence type="ECO:0000256" key="5">
    <source>
        <dbReference type="ARBA" id="ARBA00023136"/>
    </source>
</evidence>
<feature type="transmembrane region" description="Helical" evidence="7">
    <location>
        <begin position="371"/>
        <end position="388"/>
    </location>
</feature>
<feature type="transmembrane region" description="Helical" evidence="7">
    <location>
        <begin position="124"/>
        <end position="150"/>
    </location>
</feature>
<evidence type="ECO:0000256" key="7">
    <source>
        <dbReference type="SAM" id="Phobius"/>
    </source>
</evidence>
<feature type="transmembrane region" description="Helical" evidence="7">
    <location>
        <begin position="272"/>
        <end position="299"/>
    </location>
</feature>
<dbReference type="NCBIfam" id="TIGR00813">
    <property type="entry name" value="sss"/>
    <property type="match status" value="1"/>
</dbReference>
<dbReference type="InterPro" id="IPR001734">
    <property type="entry name" value="Na/solute_symporter"/>
</dbReference>
<evidence type="ECO:0000256" key="6">
    <source>
        <dbReference type="RuleBase" id="RU362091"/>
    </source>
</evidence>
<dbReference type="InterPro" id="IPR038377">
    <property type="entry name" value="Na/Glc_symporter_sf"/>
</dbReference>
<evidence type="ECO:0000256" key="4">
    <source>
        <dbReference type="ARBA" id="ARBA00022989"/>
    </source>
</evidence>
<feature type="transmembrane region" description="Helical" evidence="7">
    <location>
        <begin position="311"/>
        <end position="333"/>
    </location>
</feature>
<gene>
    <name evidence="8" type="ORF">SAMN04488071_1690</name>
</gene>
<keyword evidence="4 7" id="KW-1133">Transmembrane helix</keyword>
<feature type="transmembrane region" description="Helical" evidence="7">
    <location>
        <begin position="425"/>
        <end position="442"/>
    </location>
</feature>
<protein>
    <submittedName>
        <fullName evidence="8">Solute:Na+ symporter, SSS family</fullName>
    </submittedName>
</protein>
<feature type="transmembrane region" description="Helical" evidence="7">
    <location>
        <begin position="83"/>
        <end position="103"/>
    </location>
</feature>